<organism evidence="3 4">
    <name type="scientific">Jiella endophytica</name>
    <dbReference type="NCBI Taxonomy" id="2558362"/>
    <lineage>
        <taxon>Bacteria</taxon>
        <taxon>Pseudomonadati</taxon>
        <taxon>Pseudomonadota</taxon>
        <taxon>Alphaproteobacteria</taxon>
        <taxon>Hyphomicrobiales</taxon>
        <taxon>Aurantimonadaceae</taxon>
        <taxon>Jiella</taxon>
    </lineage>
</organism>
<evidence type="ECO:0000313" key="4">
    <source>
        <dbReference type="Proteomes" id="UP000298179"/>
    </source>
</evidence>
<proteinExistence type="predicted"/>
<dbReference type="InterPro" id="IPR051534">
    <property type="entry name" value="CBASS_pafABC_assoc_protein"/>
</dbReference>
<dbReference type="PANTHER" id="PTHR34580">
    <property type="match status" value="1"/>
</dbReference>
<name>A0A4Y8RTR7_9HYPH</name>
<dbReference type="InterPro" id="IPR036388">
    <property type="entry name" value="WH-like_DNA-bd_sf"/>
</dbReference>
<protein>
    <submittedName>
        <fullName evidence="3">YafY family transcriptional regulator</fullName>
    </submittedName>
</protein>
<evidence type="ECO:0000313" key="3">
    <source>
        <dbReference type="EMBL" id="TFF27328.1"/>
    </source>
</evidence>
<feature type="domain" description="Helix-turn-helix type 11" evidence="1">
    <location>
        <begin position="6"/>
        <end position="59"/>
    </location>
</feature>
<sequence>MSRSARLLQLIEILRAHRRPVAGTVLAAELGISLRSLYRDVATLQGDGVPIAGEAGVGYVLGPGLTLPPLNFDVDELDAVVLGLRLVEKRLPNGLGDDAGRALAKIEAVLPKGRSAADVHLLVGAPATGSAAVLDTIRKAIRTEDALVIAYRDRNGDASERIVWPIVVGFFDAAEMVATWCEMRGDFRHFRLDRIERIGLAGRPMERRHRMLLAEWRLYREARDTG</sequence>
<dbReference type="AlphaFoldDB" id="A0A4Y8RTR7"/>
<dbReference type="Gene3D" id="1.10.10.10">
    <property type="entry name" value="Winged helix-like DNA-binding domain superfamily/Winged helix DNA-binding domain"/>
    <property type="match status" value="1"/>
</dbReference>
<dbReference type="InterPro" id="IPR036390">
    <property type="entry name" value="WH_DNA-bd_sf"/>
</dbReference>
<dbReference type="PANTHER" id="PTHR34580:SF3">
    <property type="entry name" value="PROTEIN PAFB"/>
    <property type="match status" value="1"/>
</dbReference>
<feature type="domain" description="WYL" evidence="2">
    <location>
        <begin position="133"/>
        <end position="198"/>
    </location>
</feature>
<dbReference type="Proteomes" id="UP000298179">
    <property type="component" value="Unassembled WGS sequence"/>
</dbReference>
<dbReference type="InterPro" id="IPR026881">
    <property type="entry name" value="WYL_dom"/>
</dbReference>
<comment type="caution">
    <text evidence="3">The sequence shown here is derived from an EMBL/GenBank/DDBJ whole genome shotgun (WGS) entry which is preliminary data.</text>
</comment>
<dbReference type="SUPFAM" id="SSF46785">
    <property type="entry name" value="Winged helix' DNA-binding domain"/>
    <property type="match status" value="1"/>
</dbReference>
<accession>A0A4Y8RTR7</accession>
<dbReference type="RefSeq" id="WP_134759829.1">
    <property type="nucleotide sequence ID" value="NZ_SOZD01000001.1"/>
</dbReference>
<dbReference type="Pfam" id="PF13280">
    <property type="entry name" value="WYL"/>
    <property type="match status" value="1"/>
</dbReference>
<gene>
    <name evidence="3" type="ORF">E3C22_02385</name>
</gene>
<dbReference type="PROSITE" id="PS52050">
    <property type="entry name" value="WYL"/>
    <property type="match status" value="1"/>
</dbReference>
<evidence type="ECO:0000259" key="2">
    <source>
        <dbReference type="Pfam" id="PF13280"/>
    </source>
</evidence>
<dbReference type="Pfam" id="PF08279">
    <property type="entry name" value="HTH_11"/>
    <property type="match status" value="1"/>
</dbReference>
<dbReference type="OrthoDB" id="9807255at2"/>
<keyword evidence="4" id="KW-1185">Reference proteome</keyword>
<reference evidence="3 4" key="1">
    <citation type="submission" date="2019-03" db="EMBL/GenBank/DDBJ databases">
        <title>Jiella endophytica sp. nov., a novel endophytic bacterium isolated from root of Ficus microcarpa Linn. f.</title>
        <authorList>
            <person name="Tuo L."/>
        </authorList>
    </citation>
    <scope>NUCLEOTIDE SEQUENCE [LARGE SCALE GENOMIC DNA]</scope>
    <source>
        <strain evidence="3 4">CBS5Q-3</strain>
    </source>
</reference>
<dbReference type="InterPro" id="IPR013196">
    <property type="entry name" value="HTH_11"/>
</dbReference>
<dbReference type="EMBL" id="SOZD01000001">
    <property type="protein sequence ID" value="TFF27328.1"/>
    <property type="molecule type" value="Genomic_DNA"/>
</dbReference>
<evidence type="ECO:0000259" key="1">
    <source>
        <dbReference type="Pfam" id="PF08279"/>
    </source>
</evidence>